<feature type="compositionally biased region" description="Basic and acidic residues" evidence="1">
    <location>
        <begin position="220"/>
        <end position="229"/>
    </location>
</feature>
<name>A0A1S3JNM3_LINAN</name>
<dbReference type="GeneID" id="106174806"/>
<evidence type="ECO:0000256" key="2">
    <source>
        <dbReference type="SAM" id="Phobius"/>
    </source>
</evidence>
<keyword evidence="2" id="KW-0472">Membrane</keyword>
<dbReference type="AlphaFoldDB" id="A0A1S3JNM3"/>
<proteinExistence type="predicted"/>
<feature type="region of interest" description="Disordered" evidence="1">
    <location>
        <begin position="143"/>
        <end position="229"/>
    </location>
</feature>
<feature type="transmembrane region" description="Helical" evidence="2">
    <location>
        <begin position="39"/>
        <end position="66"/>
    </location>
</feature>
<dbReference type="KEGG" id="lak:106174806"/>
<organism evidence="3 4">
    <name type="scientific">Lingula anatina</name>
    <name type="common">Brachiopod</name>
    <name type="synonym">Lingula unguis</name>
    <dbReference type="NCBI Taxonomy" id="7574"/>
    <lineage>
        <taxon>Eukaryota</taxon>
        <taxon>Metazoa</taxon>
        <taxon>Spiralia</taxon>
        <taxon>Lophotrochozoa</taxon>
        <taxon>Brachiopoda</taxon>
        <taxon>Linguliformea</taxon>
        <taxon>Lingulata</taxon>
        <taxon>Lingulida</taxon>
        <taxon>Linguloidea</taxon>
        <taxon>Lingulidae</taxon>
        <taxon>Lingula</taxon>
    </lineage>
</organism>
<evidence type="ECO:0000313" key="4">
    <source>
        <dbReference type="RefSeq" id="XP_013411952.1"/>
    </source>
</evidence>
<protein>
    <submittedName>
        <fullName evidence="4">Uncharacterized protein LOC106174806</fullName>
    </submittedName>
</protein>
<reference evidence="4" key="1">
    <citation type="submission" date="2025-08" db="UniProtKB">
        <authorList>
            <consortium name="RefSeq"/>
        </authorList>
    </citation>
    <scope>IDENTIFICATION</scope>
    <source>
        <tissue evidence="4">Gonads</tissue>
    </source>
</reference>
<feature type="compositionally biased region" description="Polar residues" evidence="1">
    <location>
        <begin position="183"/>
        <end position="213"/>
    </location>
</feature>
<accession>A0A1S3JNM3</accession>
<dbReference type="Proteomes" id="UP000085678">
    <property type="component" value="Unplaced"/>
</dbReference>
<feature type="compositionally biased region" description="Polar residues" evidence="1">
    <location>
        <begin position="148"/>
        <end position="174"/>
    </location>
</feature>
<sequence>MFIIRDGLVDRHARQLSTENNTNNGNSAQRKKKVPCKACCNLGCCLCLAMTNLIAGTVILAIGLTASNGADWIPDKAAVIAGGVILGVGVSLILMVVIGYTIKMLKIRQERKLRKVTMSTCSHRLIMSLHNYEREALQGLVERKQENSKSGQQGINRKSSGNSLQKVARQNSTHMIDAPVIKSNYNTSNSRPGTVRQNSNTSLRELRQNSRQGSRGHVLRGTDIHVEIT</sequence>
<dbReference type="RefSeq" id="XP_013411952.1">
    <property type="nucleotide sequence ID" value="XM_013556498.1"/>
</dbReference>
<evidence type="ECO:0000256" key="1">
    <source>
        <dbReference type="SAM" id="MobiDB-lite"/>
    </source>
</evidence>
<keyword evidence="2" id="KW-0812">Transmembrane</keyword>
<feature type="transmembrane region" description="Helical" evidence="2">
    <location>
        <begin position="78"/>
        <end position="102"/>
    </location>
</feature>
<dbReference type="InParanoid" id="A0A1S3JNM3"/>
<evidence type="ECO:0000313" key="3">
    <source>
        <dbReference type="Proteomes" id="UP000085678"/>
    </source>
</evidence>
<gene>
    <name evidence="4" type="primary">LOC106174806</name>
</gene>
<keyword evidence="2" id="KW-1133">Transmembrane helix</keyword>
<keyword evidence="3" id="KW-1185">Reference proteome</keyword>